<feature type="compositionally biased region" description="Basic and acidic residues" evidence="5">
    <location>
        <begin position="1"/>
        <end position="10"/>
    </location>
</feature>
<dbReference type="InterPro" id="IPR037624">
    <property type="entry name" value="Nup133-like"/>
</dbReference>
<keyword evidence="4" id="KW-0539">Nucleus</keyword>
<reference evidence="7 8" key="1">
    <citation type="submission" date="2016-02" db="EMBL/GenBank/DDBJ databases">
        <title>Complete genome sequence and transcriptome regulation of the pentose utilising yeast Sugiyamaella lignohabitans.</title>
        <authorList>
            <person name="Bellasio M."/>
            <person name="Peymann A."/>
            <person name="Valli M."/>
            <person name="Sipitzky M."/>
            <person name="Graf A."/>
            <person name="Sauer M."/>
            <person name="Marx H."/>
            <person name="Mattanovich D."/>
        </authorList>
    </citation>
    <scope>NUCLEOTIDE SEQUENCE [LARGE SCALE GENOMIC DNA]</scope>
    <source>
        <strain evidence="7 8">CBS 10342</strain>
    </source>
</reference>
<keyword evidence="8" id="KW-1185">Reference proteome</keyword>
<dbReference type="EMBL" id="CP014501">
    <property type="protein sequence ID" value="ANB13395.1"/>
    <property type="molecule type" value="Genomic_DNA"/>
</dbReference>
<feature type="compositionally biased region" description="Polar residues" evidence="5">
    <location>
        <begin position="102"/>
        <end position="123"/>
    </location>
</feature>
<dbReference type="SUPFAM" id="SSF117289">
    <property type="entry name" value="Nucleoporin domain"/>
    <property type="match status" value="1"/>
</dbReference>
<dbReference type="InterPro" id="IPR014908">
    <property type="entry name" value="Nucleoporin_Nup133/Nup155_N"/>
</dbReference>
<dbReference type="GO" id="GO:0000972">
    <property type="term" value="P:transcription-dependent tethering of RNA polymerase II gene DNA at nuclear periphery"/>
    <property type="evidence" value="ECO:0007669"/>
    <property type="project" value="TreeGrafter"/>
</dbReference>
<comment type="subcellular location">
    <subcellularLocation>
        <location evidence="1">Nucleus</location>
    </subcellularLocation>
</comment>
<feature type="domain" description="Nucleoporin Nup133/Nup155-like N-terminal" evidence="6">
    <location>
        <begin position="142"/>
        <end position="566"/>
    </location>
</feature>
<accession>A0A167DX18</accession>
<dbReference type="GO" id="GO:0017056">
    <property type="term" value="F:structural constituent of nuclear pore"/>
    <property type="evidence" value="ECO:0007669"/>
    <property type="project" value="InterPro"/>
</dbReference>
<dbReference type="GO" id="GO:0006606">
    <property type="term" value="P:protein import into nucleus"/>
    <property type="evidence" value="ECO:0007669"/>
    <property type="project" value="TreeGrafter"/>
</dbReference>
<dbReference type="Pfam" id="PF08801">
    <property type="entry name" value="Nucleoporin_N"/>
    <property type="match status" value="1"/>
</dbReference>
<evidence type="ECO:0000256" key="5">
    <source>
        <dbReference type="SAM" id="MobiDB-lite"/>
    </source>
</evidence>
<feature type="region of interest" description="Disordered" evidence="5">
    <location>
        <begin position="1"/>
        <end position="137"/>
    </location>
</feature>
<dbReference type="PANTHER" id="PTHR13405">
    <property type="entry name" value="NUCLEAR PORE COMPLEX PROTEIN NUP133"/>
    <property type="match status" value="1"/>
</dbReference>
<name>A0A167DX18_9ASCO</name>
<dbReference type="OrthoDB" id="103454at2759"/>
<evidence type="ECO:0000256" key="3">
    <source>
        <dbReference type="ARBA" id="ARBA00022448"/>
    </source>
</evidence>
<dbReference type="GO" id="GO:0016973">
    <property type="term" value="P:poly(A)+ mRNA export from nucleus"/>
    <property type="evidence" value="ECO:0007669"/>
    <property type="project" value="TreeGrafter"/>
</dbReference>
<dbReference type="AlphaFoldDB" id="A0A167DX18"/>
<protein>
    <submittedName>
        <fullName evidence="7">Nup133p</fullName>
    </submittedName>
</protein>
<evidence type="ECO:0000313" key="7">
    <source>
        <dbReference type="EMBL" id="ANB13395.1"/>
    </source>
</evidence>
<sequence length="761" mass="83677">MDTPSIREIRQSSFRSQAGRPNGRRILSGSKSATPEVIQESASTRPVPDLSLDSNSSNTTTYNNGPVESRINTNSSSSSKYGSLGTSEPAAGESSQRRKSSFRSVSIGSTRQASLRKSSFSEADTNHGRLFEPPKGGALDLTKNTRYCVSKLPATPAVLSGSINLDASDYDSDDVYGGIADQGTNFALVSSPSSAFVWSYTSPEHVPATISFPYDSPDTLTVLVSPAPGTEEPGLVSIVASSGLLTYWESVDGAIANGLLKRRKSVNHEVKLYAGEVIDNIRAIEPAGVIVTTTSGRFVLITLRDLYGKQLVSSVSMRGGGPGLLSSLKSAILPSSSRRGIVSVKPGSITGRTERQVMFINQTGDLSIWECSRGGRSRVLFEGRLHELMLNHISPLYNEAHRTFKVHDVELYEQERCIFVLSSFEYSDKETYYVLFTILIEGNADSTNDVKLLSAHRVQMFTGKSSQPPKLIFPKPYKTLFIVFSEAIVLLDSMNVNVSEARGSVNSATAAVALANGVLRRWEDVITFKSGVEIVGADAEDLIVENAKTIRNCGIIALIRNVGTVRVERFPDEDSGQRSGNLLKRQEALEPELAKSRIEQAVFYGSEDGANPLTFNNRPEIQLDNNILEDSFLQVSKEILETRSIYMPPILPSLSEHLALRVLYLSRLASYLHTNFVRALTTKARFQLLWDLEKATAAKALWGYIDSKLQDDKYADDSLLFRVISKNTRSPSNGDKLRDWFITQVRYKQTRSLDVHKCFGT</sequence>
<organism evidence="7 8">
    <name type="scientific">Sugiyamaella lignohabitans</name>
    <dbReference type="NCBI Taxonomy" id="796027"/>
    <lineage>
        <taxon>Eukaryota</taxon>
        <taxon>Fungi</taxon>
        <taxon>Dikarya</taxon>
        <taxon>Ascomycota</taxon>
        <taxon>Saccharomycotina</taxon>
        <taxon>Dipodascomycetes</taxon>
        <taxon>Dipodascales</taxon>
        <taxon>Trichomonascaceae</taxon>
        <taxon>Sugiyamaella</taxon>
    </lineage>
</organism>
<evidence type="ECO:0000259" key="6">
    <source>
        <dbReference type="Pfam" id="PF08801"/>
    </source>
</evidence>
<dbReference type="InterPro" id="IPR015943">
    <property type="entry name" value="WD40/YVTN_repeat-like_dom_sf"/>
</dbReference>
<evidence type="ECO:0000313" key="8">
    <source>
        <dbReference type="Proteomes" id="UP000189580"/>
    </source>
</evidence>
<dbReference type="Proteomes" id="UP000189580">
    <property type="component" value="Chromosome a"/>
</dbReference>
<comment type="similarity">
    <text evidence="2">Belongs to the nucleoporin Nup133 family.</text>
</comment>
<dbReference type="RefSeq" id="XP_018735872.1">
    <property type="nucleotide sequence ID" value="XM_018878583.1"/>
</dbReference>
<dbReference type="GeneID" id="30033514"/>
<evidence type="ECO:0000256" key="2">
    <source>
        <dbReference type="ARBA" id="ARBA00005569"/>
    </source>
</evidence>
<keyword evidence="3" id="KW-0813">Transport</keyword>
<dbReference type="GO" id="GO:0031080">
    <property type="term" value="C:nuclear pore outer ring"/>
    <property type="evidence" value="ECO:0007669"/>
    <property type="project" value="TreeGrafter"/>
</dbReference>
<feature type="compositionally biased region" description="Low complexity" evidence="5">
    <location>
        <begin position="54"/>
        <end position="87"/>
    </location>
</feature>
<evidence type="ECO:0000256" key="4">
    <source>
        <dbReference type="ARBA" id="ARBA00023242"/>
    </source>
</evidence>
<gene>
    <name evidence="7" type="primary">NUP133</name>
    <name evidence="7" type="ORF">AWJ20_1685</name>
</gene>
<dbReference type="KEGG" id="slb:AWJ20_1685"/>
<proteinExistence type="inferred from homology"/>
<dbReference type="PANTHER" id="PTHR13405:SF11">
    <property type="entry name" value="NUCLEAR PORE COMPLEX PROTEIN NUP133"/>
    <property type="match status" value="1"/>
</dbReference>
<evidence type="ECO:0000256" key="1">
    <source>
        <dbReference type="ARBA" id="ARBA00004123"/>
    </source>
</evidence>
<dbReference type="Gene3D" id="2.130.10.10">
    <property type="entry name" value="YVTN repeat-like/Quinoprotein amine dehydrogenase"/>
    <property type="match status" value="1"/>
</dbReference>